<feature type="non-terminal residue" evidence="1">
    <location>
        <position position="99"/>
    </location>
</feature>
<keyword evidence="2" id="KW-1185">Reference proteome</keyword>
<accession>A0A087U0D9</accession>
<dbReference type="STRING" id="407821.A0A087U0D9"/>
<name>A0A087U0D9_STEMI</name>
<organism evidence="1 2">
    <name type="scientific">Stegodyphus mimosarum</name>
    <name type="common">African social velvet spider</name>
    <dbReference type="NCBI Taxonomy" id="407821"/>
    <lineage>
        <taxon>Eukaryota</taxon>
        <taxon>Metazoa</taxon>
        <taxon>Ecdysozoa</taxon>
        <taxon>Arthropoda</taxon>
        <taxon>Chelicerata</taxon>
        <taxon>Arachnida</taxon>
        <taxon>Araneae</taxon>
        <taxon>Araneomorphae</taxon>
        <taxon>Entelegynae</taxon>
        <taxon>Eresoidea</taxon>
        <taxon>Eresidae</taxon>
        <taxon>Stegodyphus</taxon>
    </lineage>
</organism>
<dbReference type="AlphaFoldDB" id="A0A087U0D9"/>
<dbReference type="EMBL" id="KK117575">
    <property type="protein sequence ID" value="KFM70828.1"/>
    <property type="molecule type" value="Genomic_DNA"/>
</dbReference>
<dbReference type="PANTHER" id="PTHR47331">
    <property type="entry name" value="PHD-TYPE DOMAIN-CONTAINING PROTEIN"/>
    <property type="match status" value="1"/>
</dbReference>
<dbReference type="Proteomes" id="UP000054359">
    <property type="component" value="Unassembled WGS sequence"/>
</dbReference>
<evidence type="ECO:0000313" key="2">
    <source>
        <dbReference type="Proteomes" id="UP000054359"/>
    </source>
</evidence>
<dbReference type="OrthoDB" id="6435651at2759"/>
<dbReference type="InterPro" id="IPR008042">
    <property type="entry name" value="Retrotrans_Pao"/>
</dbReference>
<gene>
    <name evidence="1" type="ORF">X975_17763</name>
</gene>
<proteinExistence type="predicted"/>
<dbReference type="Pfam" id="PF05380">
    <property type="entry name" value="Peptidase_A17"/>
    <property type="match status" value="1"/>
</dbReference>
<sequence>MFLPRIALTIRLTNSDLCLESEDNNNRNSCSLDASEKAYCAVIYHRTISSDSSVKVSLLTSKTRVAPLKTQSVPRLELCAALLLTNLLHGVLSCIELQI</sequence>
<protein>
    <submittedName>
        <fullName evidence="1">Uncharacterized protein</fullName>
    </submittedName>
</protein>
<evidence type="ECO:0000313" key="1">
    <source>
        <dbReference type="EMBL" id="KFM70828.1"/>
    </source>
</evidence>
<reference evidence="1 2" key="1">
    <citation type="submission" date="2013-11" db="EMBL/GenBank/DDBJ databases">
        <title>Genome sequencing of Stegodyphus mimosarum.</title>
        <authorList>
            <person name="Bechsgaard J."/>
        </authorList>
    </citation>
    <scope>NUCLEOTIDE SEQUENCE [LARGE SCALE GENOMIC DNA]</scope>
</reference>